<dbReference type="InterPro" id="IPR020591">
    <property type="entry name" value="Chromosome_initiator_DnaA-like"/>
</dbReference>
<dbReference type="PANTHER" id="PTHR30050:SF2">
    <property type="entry name" value="CHROMOSOMAL REPLICATION INITIATOR PROTEIN DNAA"/>
    <property type="match status" value="1"/>
</dbReference>
<dbReference type="GO" id="GO:0005886">
    <property type="term" value="C:plasma membrane"/>
    <property type="evidence" value="ECO:0007669"/>
    <property type="project" value="TreeGrafter"/>
</dbReference>
<dbReference type="GO" id="GO:0006275">
    <property type="term" value="P:regulation of DNA replication"/>
    <property type="evidence" value="ECO:0007669"/>
    <property type="project" value="InterPro"/>
</dbReference>
<accession>A0A1T4X1V7</accession>
<dbReference type="PRINTS" id="PR00051">
    <property type="entry name" value="DNAA"/>
</dbReference>
<dbReference type="SMART" id="SM00760">
    <property type="entry name" value="Bac_DnaA_C"/>
    <property type="match status" value="1"/>
</dbReference>
<keyword evidence="12" id="KW-1185">Reference proteome</keyword>
<organism evidence="11 12">
    <name type="scientific">Desulfobaculum bizertense DSM 18034</name>
    <dbReference type="NCBI Taxonomy" id="1121442"/>
    <lineage>
        <taxon>Bacteria</taxon>
        <taxon>Pseudomonadati</taxon>
        <taxon>Thermodesulfobacteriota</taxon>
        <taxon>Desulfovibrionia</taxon>
        <taxon>Desulfovibrionales</taxon>
        <taxon>Desulfovibrionaceae</taxon>
        <taxon>Desulfobaculum</taxon>
    </lineage>
</organism>
<dbReference type="InterPro" id="IPR027417">
    <property type="entry name" value="P-loop_NTPase"/>
</dbReference>
<dbReference type="EMBL" id="FUYA01000015">
    <property type="protein sequence ID" value="SKA83584.1"/>
    <property type="molecule type" value="Genomic_DNA"/>
</dbReference>
<comment type="function">
    <text evidence="7">Plays an essential role in the initiation and regulation of chromosomal replication. ATP-DnaA binds to the origin of replication (oriC) to initiate formation of the DNA replication initiation complex once per cell cycle. Binds the DnaA box (a 9 base pair repeat at the origin) and separates the double-stranded (ds)DNA. Forms a right-handed helical filament on oriC DNA; dsDNA binds to the exterior of the filament while single-stranded (ss)DNA is stabiized in the filament's interior. The ATP-DnaA-oriC complex binds and stabilizes one strand of the AT-rich DNA unwinding element (DUE), permitting loading of DNA polymerase. After initiation quickly degrades to an ADP-DnaA complex that is not apt for DNA replication. Binds acidic phospholipids.</text>
</comment>
<evidence type="ECO:0000256" key="5">
    <source>
        <dbReference type="ARBA" id="ARBA00023121"/>
    </source>
</evidence>
<dbReference type="PANTHER" id="PTHR30050">
    <property type="entry name" value="CHROMOSOMAL REPLICATION INITIATOR PROTEIN DNAA"/>
    <property type="match status" value="1"/>
</dbReference>
<dbReference type="SUPFAM" id="SSF52540">
    <property type="entry name" value="P-loop containing nucleoside triphosphate hydrolases"/>
    <property type="match status" value="1"/>
</dbReference>
<dbReference type="CDD" id="cd06571">
    <property type="entry name" value="Bac_DnaA_C"/>
    <property type="match status" value="1"/>
</dbReference>
<dbReference type="Proteomes" id="UP000189733">
    <property type="component" value="Unassembled WGS sequence"/>
</dbReference>
<feature type="domain" description="AAA+ ATPase" evidence="9">
    <location>
        <begin position="150"/>
        <end position="280"/>
    </location>
</feature>
<evidence type="ECO:0000313" key="11">
    <source>
        <dbReference type="EMBL" id="SKA83584.1"/>
    </source>
</evidence>
<dbReference type="InterPro" id="IPR003593">
    <property type="entry name" value="AAA+_ATPase"/>
</dbReference>
<gene>
    <name evidence="11" type="ORF">SAMN02745702_02910</name>
</gene>
<evidence type="ECO:0000256" key="4">
    <source>
        <dbReference type="ARBA" id="ARBA00022840"/>
    </source>
</evidence>
<feature type="domain" description="Chromosomal replication initiator DnaA C-terminal" evidence="10">
    <location>
        <begin position="360"/>
        <end position="429"/>
    </location>
</feature>
<dbReference type="GO" id="GO:0006270">
    <property type="term" value="P:DNA replication initiation"/>
    <property type="evidence" value="ECO:0007669"/>
    <property type="project" value="InterPro"/>
</dbReference>
<dbReference type="InterPro" id="IPR013159">
    <property type="entry name" value="DnaA_C"/>
</dbReference>
<keyword evidence="5" id="KW-0446">Lipid-binding</keyword>
<dbReference type="Pfam" id="PF00308">
    <property type="entry name" value="Bac_DnaA"/>
    <property type="match status" value="1"/>
</dbReference>
<dbReference type="GO" id="GO:0008289">
    <property type="term" value="F:lipid binding"/>
    <property type="evidence" value="ECO:0007669"/>
    <property type="project" value="UniProtKB-KW"/>
</dbReference>
<evidence type="ECO:0000256" key="2">
    <source>
        <dbReference type="ARBA" id="ARBA00022705"/>
    </source>
</evidence>
<dbReference type="GO" id="GO:0003688">
    <property type="term" value="F:DNA replication origin binding"/>
    <property type="evidence" value="ECO:0007669"/>
    <property type="project" value="TreeGrafter"/>
</dbReference>
<evidence type="ECO:0000259" key="9">
    <source>
        <dbReference type="SMART" id="SM00382"/>
    </source>
</evidence>
<keyword evidence="6 7" id="KW-0238">DNA-binding</keyword>
<evidence type="ECO:0000256" key="8">
    <source>
        <dbReference type="RuleBase" id="RU004227"/>
    </source>
</evidence>
<keyword evidence="3 7" id="KW-0547">Nucleotide-binding</keyword>
<dbReference type="InterPro" id="IPR010921">
    <property type="entry name" value="Trp_repressor/repl_initiator"/>
</dbReference>
<evidence type="ECO:0000259" key="10">
    <source>
        <dbReference type="SMART" id="SM00760"/>
    </source>
</evidence>
<dbReference type="CDD" id="cd00009">
    <property type="entry name" value="AAA"/>
    <property type="match status" value="1"/>
</dbReference>
<keyword evidence="1" id="KW-0963">Cytoplasm</keyword>
<dbReference type="GO" id="GO:0005524">
    <property type="term" value="F:ATP binding"/>
    <property type="evidence" value="ECO:0007669"/>
    <property type="project" value="UniProtKB-KW"/>
</dbReference>
<name>A0A1T4X1V7_9BACT</name>
<dbReference type="Gene3D" id="1.10.1750.10">
    <property type="match status" value="1"/>
</dbReference>
<keyword evidence="4 7" id="KW-0067">ATP-binding</keyword>
<protein>
    <recommendedName>
        <fullName evidence="7">Chromosomal replication initiator protein DnaA</fullName>
    </recommendedName>
</protein>
<evidence type="ECO:0000256" key="7">
    <source>
        <dbReference type="RuleBase" id="RU000577"/>
    </source>
</evidence>
<evidence type="ECO:0000313" key="12">
    <source>
        <dbReference type="Proteomes" id="UP000189733"/>
    </source>
</evidence>
<dbReference type="Pfam" id="PF08299">
    <property type="entry name" value="Bac_DnaA_C"/>
    <property type="match status" value="1"/>
</dbReference>
<evidence type="ECO:0000256" key="3">
    <source>
        <dbReference type="ARBA" id="ARBA00022741"/>
    </source>
</evidence>
<dbReference type="SUPFAM" id="SSF48295">
    <property type="entry name" value="TrpR-like"/>
    <property type="match status" value="1"/>
</dbReference>
<dbReference type="STRING" id="1121442.SAMN02745702_02910"/>
<dbReference type="AlphaFoldDB" id="A0A1T4X1V7"/>
<dbReference type="InterPro" id="IPR013317">
    <property type="entry name" value="DnaA_dom"/>
</dbReference>
<evidence type="ECO:0000256" key="1">
    <source>
        <dbReference type="ARBA" id="ARBA00022490"/>
    </source>
</evidence>
<sequence>MRCNSAATTLAFMDSELKKTLRQHLQKNIASADLKSWYDPLRFSLDEDRGELTVVFPHAYFASWFDHGKREAFEEELHRFWGAGLTVHYTTTLGSSGTHGAPKLMPQESEGKRLDFPFGDEFTFSNFIENEKNNFSVSSAREVVRKKDHVFNPFVITGPEGSGKTHLARAVANGLWQRIGKKDAVLYLSLEELIDLYEGKFKGDRFQARAHVCSYEILVLDEFQCVQRYPSFQTELLQLFDSFYDAKKQMVFACADNLGSVDYLAPKLKSRLEWGLIVGLREPDIEVRLKYVQRFCKTKHIHLSRDRMLTLVERIADLRLLQGLLLKVYAYKELVHSEVSGKEFDRILSQTTGLERSDIRPENILDVVAVEKHFSREELIGARRHHDLVQARQVGMYLCRDILGLSYPALGRLFGNRDHSTALYAVKKVRRTMATDVEFRHMVEALKKKCLAED</sequence>
<keyword evidence="2 7" id="KW-0235">DNA replication</keyword>
<comment type="similarity">
    <text evidence="8">Belongs to the DnaA family.</text>
</comment>
<evidence type="ECO:0000256" key="6">
    <source>
        <dbReference type="ARBA" id="ARBA00023125"/>
    </source>
</evidence>
<proteinExistence type="inferred from homology"/>
<reference evidence="11 12" key="1">
    <citation type="submission" date="2017-02" db="EMBL/GenBank/DDBJ databases">
        <authorList>
            <person name="Peterson S.W."/>
        </authorList>
    </citation>
    <scope>NUCLEOTIDE SEQUENCE [LARGE SCALE GENOMIC DNA]</scope>
    <source>
        <strain evidence="11 12">DSM 18034</strain>
    </source>
</reference>
<dbReference type="Gene3D" id="3.40.50.300">
    <property type="entry name" value="P-loop containing nucleotide triphosphate hydrolases"/>
    <property type="match status" value="1"/>
</dbReference>
<dbReference type="SMART" id="SM00382">
    <property type="entry name" value="AAA"/>
    <property type="match status" value="1"/>
</dbReference>